<dbReference type="NCBIfam" id="TIGR02937">
    <property type="entry name" value="sigma70-ECF"/>
    <property type="match status" value="1"/>
</dbReference>
<feature type="domain" description="RNA polymerase sigma-70 region 2" evidence="7">
    <location>
        <begin position="21"/>
        <end position="88"/>
    </location>
</feature>
<keyword evidence="5 6" id="KW-0804">Transcription</keyword>
<dbReference type="CDD" id="cd06171">
    <property type="entry name" value="Sigma70_r4"/>
    <property type="match status" value="1"/>
</dbReference>
<dbReference type="InterPro" id="IPR013325">
    <property type="entry name" value="RNA_pol_sigma_r2"/>
</dbReference>
<evidence type="ECO:0000256" key="1">
    <source>
        <dbReference type="ARBA" id="ARBA00010641"/>
    </source>
</evidence>
<dbReference type="RefSeq" id="WP_149265483.1">
    <property type="nucleotide sequence ID" value="NZ_VFJB01000002.1"/>
</dbReference>
<dbReference type="PROSITE" id="PS01063">
    <property type="entry name" value="SIGMA70_ECF"/>
    <property type="match status" value="1"/>
</dbReference>
<comment type="similarity">
    <text evidence="1 6">Belongs to the sigma-70 factor family. ECF subfamily.</text>
</comment>
<proteinExistence type="inferred from homology"/>
<name>A0A5A8F6V6_9BACT</name>
<keyword evidence="3 6" id="KW-0731">Sigma factor</keyword>
<evidence type="ECO:0000259" key="7">
    <source>
        <dbReference type="Pfam" id="PF04542"/>
    </source>
</evidence>
<dbReference type="GO" id="GO:0016987">
    <property type="term" value="F:sigma factor activity"/>
    <property type="evidence" value="ECO:0007669"/>
    <property type="project" value="UniProtKB-KW"/>
</dbReference>
<evidence type="ECO:0000256" key="3">
    <source>
        <dbReference type="ARBA" id="ARBA00023082"/>
    </source>
</evidence>
<evidence type="ECO:0000259" key="8">
    <source>
        <dbReference type="Pfam" id="PF08281"/>
    </source>
</evidence>
<dbReference type="OrthoDB" id="9784984at2"/>
<dbReference type="InterPro" id="IPR013324">
    <property type="entry name" value="RNA_pol_sigma_r3/r4-like"/>
</dbReference>
<comment type="caution">
    <text evidence="9">The sequence shown here is derived from an EMBL/GenBank/DDBJ whole genome shotgun (WGS) entry which is preliminary data.</text>
</comment>
<evidence type="ECO:0000256" key="4">
    <source>
        <dbReference type="ARBA" id="ARBA00023125"/>
    </source>
</evidence>
<dbReference type="SUPFAM" id="SSF88659">
    <property type="entry name" value="Sigma3 and sigma4 domains of RNA polymerase sigma factors"/>
    <property type="match status" value="1"/>
</dbReference>
<dbReference type="Proteomes" id="UP000322876">
    <property type="component" value="Unassembled WGS sequence"/>
</dbReference>
<dbReference type="InterPro" id="IPR013249">
    <property type="entry name" value="RNA_pol_sigma70_r4_t2"/>
</dbReference>
<dbReference type="Gene3D" id="1.10.10.10">
    <property type="entry name" value="Winged helix-like DNA-binding domain superfamily/Winged helix DNA-binding domain"/>
    <property type="match status" value="1"/>
</dbReference>
<dbReference type="InterPro" id="IPR014284">
    <property type="entry name" value="RNA_pol_sigma-70_dom"/>
</dbReference>
<evidence type="ECO:0000256" key="2">
    <source>
        <dbReference type="ARBA" id="ARBA00023015"/>
    </source>
</evidence>
<protein>
    <recommendedName>
        <fullName evidence="6">RNA polymerase sigma factor</fullName>
    </recommendedName>
</protein>
<keyword evidence="2 6" id="KW-0805">Transcription regulation</keyword>
<dbReference type="InterPro" id="IPR007627">
    <property type="entry name" value="RNA_pol_sigma70_r2"/>
</dbReference>
<gene>
    <name evidence="9" type="ORF">FHQ18_01895</name>
</gene>
<evidence type="ECO:0000313" key="9">
    <source>
        <dbReference type="EMBL" id="KAA0259228.1"/>
    </source>
</evidence>
<keyword evidence="4 6" id="KW-0238">DNA-binding</keyword>
<dbReference type="PANTHER" id="PTHR43133:SF53">
    <property type="entry name" value="ECF RNA POLYMERASE SIGMA-E FACTOR"/>
    <property type="match status" value="1"/>
</dbReference>
<organism evidence="9 10">
    <name type="scientific">Deferribacter autotrophicus</name>
    <dbReference type="NCBI Taxonomy" id="500465"/>
    <lineage>
        <taxon>Bacteria</taxon>
        <taxon>Pseudomonadati</taxon>
        <taxon>Deferribacterota</taxon>
        <taxon>Deferribacteres</taxon>
        <taxon>Deferribacterales</taxon>
        <taxon>Deferribacteraceae</taxon>
        <taxon>Deferribacter</taxon>
    </lineage>
</organism>
<evidence type="ECO:0000256" key="5">
    <source>
        <dbReference type="ARBA" id="ARBA00023163"/>
    </source>
</evidence>
<accession>A0A5A8F6V6</accession>
<dbReference type="InterPro" id="IPR039425">
    <property type="entry name" value="RNA_pol_sigma-70-like"/>
</dbReference>
<dbReference type="InterPro" id="IPR000838">
    <property type="entry name" value="RNA_pol_sigma70_ECF_CS"/>
</dbReference>
<sequence length="195" mass="22688">MSDKSIVKTVLEGDIDSFELLIIKYQKQLFNAILSLVKDTEVADDIVQEAFMKAFEKLETLRDKSQFYPWLKRIAINLALGHLNRSKRNVDVYSDNDEESERTDYFENIAADNNPEELLLKEELKRYVRKFVESLPDKLRLVVILREVEDMSYEEIADVLNIPVGTVRSRLFNARQIIKTRLINQGLADGLYKIS</sequence>
<dbReference type="Pfam" id="PF04542">
    <property type="entry name" value="Sigma70_r2"/>
    <property type="match status" value="1"/>
</dbReference>
<feature type="domain" description="RNA polymerase sigma factor 70 region 4 type 2" evidence="8">
    <location>
        <begin position="127"/>
        <end position="176"/>
    </location>
</feature>
<reference evidence="9 10" key="1">
    <citation type="submission" date="2019-06" db="EMBL/GenBank/DDBJ databases">
        <title>Genomic insights into carbon and energy metabolism of Deferribacter autotrophicus revealed new metabolic traits in the phylum Deferribacteres.</title>
        <authorList>
            <person name="Slobodkin A.I."/>
            <person name="Slobodkina G.B."/>
            <person name="Allioux M."/>
            <person name="Alain K."/>
            <person name="Jebbar M."/>
            <person name="Shadrin V."/>
            <person name="Kublanov I.V."/>
            <person name="Toshchakov S.V."/>
            <person name="Bonch-Osmolovskaya E.A."/>
        </authorList>
    </citation>
    <scope>NUCLEOTIDE SEQUENCE [LARGE SCALE GENOMIC DNA]</scope>
    <source>
        <strain evidence="9 10">SL50</strain>
    </source>
</reference>
<dbReference type="AlphaFoldDB" id="A0A5A8F6V6"/>
<dbReference type="PANTHER" id="PTHR43133">
    <property type="entry name" value="RNA POLYMERASE ECF-TYPE SIGMA FACTO"/>
    <property type="match status" value="1"/>
</dbReference>
<dbReference type="Pfam" id="PF08281">
    <property type="entry name" value="Sigma70_r4_2"/>
    <property type="match status" value="1"/>
</dbReference>
<keyword evidence="10" id="KW-1185">Reference proteome</keyword>
<dbReference type="InterPro" id="IPR036388">
    <property type="entry name" value="WH-like_DNA-bd_sf"/>
</dbReference>
<evidence type="ECO:0000313" key="10">
    <source>
        <dbReference type="Proteomes" id="UP000322876"/>
    </source>
</evidence>
<dbReference type="Gene3D" id="1.10.1740.10">
    <property type="match status" value="1"/>
</dbReference>
<dbReference type="GO" id="GO:0006352">
    <property type="term" value="P:DNA-templated transcription initiation"/>
    <property type="evidence" value="ECO:0007669"/>
    <property type="project" value="InterPro"/>
</dbReference>
<dbReference type="EMBL" id="VFJB01000002">
    <property type="protein sequence ID" value="KAA0259228.1"/>
    <property type="molecule type" value="Genomic_DNA"/>
</dbReference>
<evidence type="ECO:0000256" key="6">
    <source>
        <dbReference type="RuleBase" id="RU000716"/>
    </source>
</evidence>
<dbReference type="GO" id="GO:0003677">
    <property type="term" value="F:DNA binding"/>
    <property type="evidence" value="ECO:0007669"/>
    <property type="project" value="UniProtKB-KW"/>
</dbReference>
<dbReference type="SUPFAM" id="SSF88946">
    <property type="entry name" value="Sigma2 domain of RNA polymerase sigma factors"/>
    <property type="match status" value="1"/>
</dbReference>